<dbReference type="Proteomes" id="UP000185544">
    <property type="component" value="Chromosome"/>
</dbReference>
<dbReference type="AlphaFoldDB" id="A0A1L6MYU0"/>
<dbReference type="OrthoDB" id="5525190at2"/>
<dbReference type="GO" id="GO:0004175">
    <property type="term" value="F:endopeptidase activity"/>
    <property type="evidence" value="ECO:0007669"/>
    <property type="project" value="UniProtKB-ARBA"/>
</dbReference>
<feature type="transmembrane region" description="Helical" evidence="1">
    <location>
        <begin position="234"/>
        <end position="251"/>
    </location>
</feature>
<dbReference type="STRING" id="1882918.BCY86_08110"/>
<dbReference type="GO" id="GO:0080120">
    <property type="term" value="P:CAAX-box protein maturation"/>
    <property type="evidence" value="ECO:0007669"/>
    <property type="project" value="UniProtKB-ARBA"/>
</dbReference>
<name>A0A1L6MYU0_9BACT</name>
<keyword evidence="1" id="KW-0812">Transmembrane</keyword>
<dbReference type="InterPro" id="IPR003675">
    <property type="entry name" value="Rce1/LyrA-like_dom"/>
</dbReference>
<keyword evidence="4" id="KW-1185">Reference proteome</keyword>
<evidence type="ECO:0000259" key="2">
    <source>
        <dbReference type="Pfam" id="PF02517"/>
    </source>
</evidence>
<feature type="transmembrane region" description="Helical" evidence="1">
    <location>
        <begin position="278"/>
        <end position="297"/>
    </location>
</feature>
<protein>
    <recommendedName>
        <fullName evidence="2">CAAX prenyl protease 2/Lysostaphin resistance protein A-like domain-containing protein</fullName>
    </recommendedName>
</protein>
<evidence type="ECO:0000313" key="4">
    <source>
        <dbReference type="Proteomes" id="UP000185544"/>
    </source>
</evidence>
<feature type="transmembrane region" description="Helical" evidence="1">
    <location>
        <begin position="122"/>
        <end position="144"/>
    </location>
</feature>
<organism evidence="3 4">
    <name type="scientific">Pajaroellobacter abortibovis</name>
    <dbReference type="NCBI Taxonomy" id="1882918"/>
    <lineage>
        <taxon>Bacteria</taxon>
        <taxon>Pseudomonadati</taxon>
        <taxon>Myxococcota</taxon>
        <taxon>Polyangia</taxon>
        <taxon>Polyangiales</taxon>
        <taxon>Polyangiaceae</taxon>
    </lineage>
</organism>
<accession>A0A1L6MYU0</accession>
<dbReference type="RefSeq" id="WP_075277309.1">
    <property type="nucleotide sequence ID" value="NZ_CP016908.1"/>
</dbReference>
<keyword evidence="1" id="KW-1133">Transmembrane helix</keyword>
<dbReference type="Pfam" id="PF02517">
    <property type="entry name" value="Rce1-like"/>
    <property type="match status" value="1"/>
</dbReference>
<dbReference type="EMBL" id="CP016908">
    <property type="protein sequence ID" value="APS00639.1"/>
    <property type="molecule type" value="Genomic_DNA"/>
</dbReference>
<feature type="domain" description="CAAX prenyl protease 2/Lysostaphin resistance protein A-like" evidence="2">
    <location>
        <begin position="204"/>
        <end position="288"/>
    </location>
</feature>
<reference evidence="3 4" key="1">
    <citation type="submission" date="2016-08" db="EMBL/GenBank/DDBJ databases">
        <title>Identification and validation of antigenic proteins from Pajaroellobacter abortibovis using de-novo genome sequence assembly and reverse vaccinology.</title>
        <authorList>
            <person name="Welly B.T."/>
            <person name="Miller M.R."/>
            <person name="Stott J.L."/>
            <person name="Blanchard M.T."/>
            <person name="Islas-Trejo A.D."/>
            <person name="O'Rourke S.M."/>
            <person name="Young A.E."/>
            <person name="Medrano J.F."/>
            <person name="Van Eenennaam A.L."/>
        </authorList>
    </citation>
    <scope>NUCLEOTIDE SEQUENCE [LARGE SCALE GENOMIC DNA]</scope>
    <source>
        <strain evidence="3 4">BTF92-0548A/99-0131</strain>
    </source>
</reference>
<evidence type="ECO:0000256" key="1">
    <source>
        <dbReference type="SAM" id="Phobius"/>
    </source>
</evidence>
<feature type="transmembrane region" description="Helical" evidence="1">
    <location>
        <begin position="164"/>
        <end position="181"/>
    </location>
</feature>
<feature type="transmembrane region" description="Helical" evidence="1">
    <location>
        <begin position="20"/>
        <end position="42"/>
    </location>
</feature>
<keyword evidence="1" id="KW-0472">Membrane</keyword>
<feature type="transmembrane region" description="Helical" evidence="1">
    <location>
        <begin position="71"/>
        <end position="88"/>
    </location>
</feature>
<evidence type="ECO:0000313" key="3">
    <source>
        <dbReference type="EMBL" id="APS00639.1"/>
    </source>
</evidence>
<dbReference type="KEGG" id="pabo:BCY86_08110"/>
<feature type="transmembrane region" description="Helical" evidence="1">
    <location>
        <begin position="201"/>
        <end position="222"/>
    </location>
</feature>
<proteinExistence type="predicted"/>
<gene>
    <name evidence="3" type="ORF">BCY86_08110</name>
</gene>
<sequence length="311" mass="35951">MTEYTLLSSFAMADSSGWSTVIRACIPVPVLLLLCPLLWLAFRRTWLELDREAYQWREEALRKGTTDLRPFVAMVIAAFVLTGQQYYGKVHFYRAYLLPMVTQCVQAHLSLKLAFWQELYEFGWWGFSCVVGYVVAPFLLWKILFREDSLLDFGLRPSSFFRHVWIYLACLAIVLPAMWVVSSQPDFTIYYPFYQQSSRSWFDFLAWETIYFVQFFSLELFFRGWWLGALRKSMGSTAIFAVAVPYCMIHYGKPYLEAMGAIVAGVALGSLSMQTKSIYQGFLVHITVAGLMDWLALHHRNALPTVFLPPS</sequence>